<comment type="caution">
    <text evidence="1">The sequence shown here is derived from an EMBL/GenBank/DDBJ whole genome shotgun (WGS) entry which is preliminary data.</text>
</comment>
<proteinExistence type="predicted"/>
<sequence>MIDDDSKVIVIRAWRDGGRMLIRVLAGTGEPNSAQEWVFTDIDAMVACIAEVLGTVRGKTKC</sequence>
<name>A0ABW7XAG4_9NOCA</name>
<dbReference type="Proteomes" id="UP001611415">
    <property type="component" value="Unassembled WGS sequence"/>
</dbReference>
<keyword evidence="2" id="KW-1185">Reference proteome</keyword>
<dbReference type="RefSeq" id="WP_357402789.1">
    <property type="nucleotide sequence ID" value="NZ_JBEYCD010000003.1"/>
</dbReference>
<evidence type="ECO:0000313" key="1">
    <source>
        <dbReference type="EMBL" id="MFI2477943.1"/>
    </source>
</evidence>
<reference evidence="1 2" key="1">
    <citation type="submission" date="2024-10" db="EMBL/GenBank/DDBJ databases">
        <title>The Natural Products Discovery Center: Release of the First 8490 Sequenced Strains for Exploring Actinobacteria Biosynthetic Diversity.</title>
        <authorList>
            <person name="Kalkreuter E."/>
            <person name="Kautsar S.A."/>
            <person name="Yang D."/>
            <person name="Bader C.D."/>
            <person name="Teijaro C.N."/>
            <person name="Fluegel L."/>
            <person name="Davis C.M."/>
            <person name="Simpson J.R."/>
            <person name="Lauterbach L."/>
            <person name="Steele A.D."/>
            <person name="Gui C."/>
            <person name="Meng S."/>
            <person name="Li G."/>
            <person name="Viehrig K."/>
            <person name="Ye F."/>
            <person name="Su P."/>
            <person name="Kiefer A.F."/>
            <person name="Nichols A."/>
            <person name="Cepeda A.J."/>
            <person name="Yan W."/>
            <person name="Fan B."/>
            <person name="Jiang Y."/>
            <person name="Adhikari A."/>
            <person name="Zheng C.-J."/>
            <person name="Schuster L."/>
            <person name="Cowan T.M."/>
            <person name="Smanski M.J."/>
            <person name="Chevrette M.G."/>
            <person name="De Carvalho L.P.S."/>
            <person name="Shen B."/>
        </authorList>
    </citation>
    <scope>NUCLEOTIDE SEQUENCE [LARGE SCALE GENOMIC DNA]</scope>
    <source>
        <strain evidence="1 2">NPDC019275</strain>
    </source>
</reference>
<protein>
    <submittedName>
        <fullName evidence="1">Uncharacterized protein</fullName>
    </submittedName>
</protein>
<dbReference type="EMBL" id="JBIRYO010000031">
    <property type="protein sequence ID" value="MFI2477943.1"/>
    <property type="molecule type" value="Genomic_DNA"/>
</dbReference>
<gene>
    <name evidence="1" type="ORF">ACH49W_31660</name>
</gene>
<accession>A0ABW7XAG4</accession>
<evidence type="ECO:0000313" key="2">
    <source>
        <dbReference type="Proteomes" id="UP001611415"/>
    </source>
</evidence>
<organism evidence="1 2">
    <name type="scientific">Nocardia xishanensis</name>
    <dbReference type="NCBI Taxonomy" id="238964"/>
    <lineage>
        <taxon>Bacteria</taxon>
        <taxon>Bacillati</taxon>
        <taxon>Actinomycetota</taxon>
        <taxon>Actinomycetes</taxon>
        <taxon>Mycobacteriales</taxon>
        <taxon>Nocardiaceae</taxon>
        <taxon>Nocardia</taxon>
    </lineage>
</organism>